<feature type="compositionally biased region" description="Polar residues" evidence="1">
    <location>
        <begin position="190"/>
        <end position="199"/>
    </location>
</feature>
<gene>
    <name evidence="2" type="ORF">DL764_000165</name>
</gene>
<dbReference type="OrthoDB" id="4740696at2759"/>
<dbReference type="AlphaFoldDB" id="A0A4V1XCW9"/>
<evidence type="ECO:0000313" key="2">
    <source>
        <dbReference type="EMBL" id="RYP11209.1"/>
    </source>
</evidence>
<comment type="caution">
    <text evidence="2">The sequence shown here is derived from an EMBL/GenBank/DDBJ whole genome shotgun (WGS) entry which is preliminary data.</text>
</comment>
<dbReference type="Proteomes" id="UP000293360">
    <property type="component" value="Unassembled WGS sequence"/>
</dbReference>
<sequence length="310" mass="34118">MAGLEAFAAAAAAVQLTQCGLEIAASLTKIRRKVLEAPARFAQYHRQVDQVVITARRIELNPSLQIPEVHSYISETLREVRSAQHTIEKFSNSSHRRRYWKAITGNSERKVIESLEGVNRTMSELCRFVEIISAERLNHLQGGVDYLVSQATERPSFASAVVPYRKRPEKRRKRKAKARSAAKNASRPRTSPSWMSTTADMPVSPKTGSHVVRGGTFIGCAFTTLGNTASGSYPPDIPDAPWMKGHIYENIKFVKPRGLHIGNTGPGSEGHEVINPDVRRGTGIVIGDYSDVGVKEESFGKMSNPAAHSN</sequence>
<name>A0A4V1XCW9_9PEZI</name>
<evidence type="ECO:0008006" key="4">
    <source>
        <dbReference type="Google" id="ProtNLM"/>
    </source>
</evidence>
<reference evidence="2 3" key="1">
    <citation type="submission" date="2018-06" db="EMBL/GenBank/DDBJ databases">
        <title>Complete Genomes of Monosporascus.</title>
        <authorList>
            <person name="Robinson A.J."/>
            <person name="Natvig D.O."/>
        </authorList>
    </citation>
    <scope>NUCLEOTIDE SEQUENCE [LARGE SCALE GENOMIC DNA]</scope>
    <source>
        <strain evidence="2 3">CBS 110550</strain>
    </source>
</reference>
<feature type="compositionally biased region" description="Basic residues" evidence="1">
    <location>
        <begin position="164"/>
        <end position="180"/>
    </location>
</feature>
<proteinExistence type="predicted"/>
<evidence type="ECO:0000256" key="1">
    <source>
        <dbReference type="SAM" id="MobiDB-lite"/>
    </source>
</evidence>
<feature type="region of interest" description="Disordered" evidence="1">
    <location>
        <begin position="164"/>
        <end position="207"/>
    </location>
</feature>
<protein>
    <recommendedName>
        <fullName evidence="4">NACHT-NTPase and P-loop NTPases N-terminal domain-containing protein</fullName>
    </recommendedName>
</protein>
<dbReference type="EMBL" id="QJNU01000004">
    <property type="protein sequence ID" value="RYP11209.1"/>
    <property type="molecule type" value="Genomic_DNA"/>
</dbReference>
<keyword evidence="3" id="KW-1185">Reference proteome</keyword>
<accession>A0A4V1XCW9</accession>
<organism evidence="2 3">
    <name type="scientific">Monosporascus ibericus</name>
    <dbReference type="NCBI Taxonomy" id="155417"/>
    <lineage>
        <taxon>Eukaryota</taxon>
        <taxon>Fungi</taxon>
        <taxon>Dikarya</taxon>
        <taxon>Ascomycota</taxon>
        <taxon>Pezizomycotina</taxon>
        <taxon>Sordariomycetes</taxon>
        <taxon>Xylariomycetidae</taxon>
        <taxon>Xylariales</taxon>
        <taxon>Xylariales incertae sedis</taxon>
        <taxon>Monosporascus</taxon>
    </lineage>
</organism>
<evidence type="ECO:0000313" key="3">
    <source>
        <dbReference type="Proteomes" id="UP000293360"/>
    </source>
</evidence>